<evidence type="ECO:0000256" key="6">
    <source>
        <dbReference type="ARBA" id="ARBA00023125"/>
    </source>
</evidence>
<evidence type="ECO:0000256" key="7">
    <source>
        <dbReference type="ARBA" id="ARBA00023136"/>
    </source>
</evidence>
<dbReference type="InterPro" id="IPR033479">
    <property type="entry name" value="dCache_1"/>
</dbReference>
<keyword evidence="3 9" id="KW-0812">Transmembrane</keyword>
<feature type="domain" description="HTH araC/xylS-type" evidence="10">
    <location>
        <begin position="641"/>
        <end position="740"/>
    </location>
</feature>
<evidence type="ECO:0000313" key="11">
    <source>
        <dbReference type="EMBL" id="MDI4644470.1"/>
    </source>
</evidence>
<keyword evidence="2" id="KW-1003">Cell membrane</keyword>
<evidence type="ECO:0000256" key="5">
    <source>
        <dbReference type="ARBA" id="ARBA00023015"/>
    </source>
</evidence>
<comment type="caution">
    <text evidence="11">The sequence shown here is derived from an EMBL/GenBank/DDBJ whole genome shotgun (WGS) entry which is preliminary data.</text>
</comment>
<evidence type="ECO:0000256" key="4">
    <source>
        <dbReference type="ARBA" id="ARBA00022989"/>
    </source>
</evidence>
<protein>
    <submittedName>
        <fullName evidence="11">AraC family transcriptional regulator</fullName>
    </submittedName>
</protein>
<name>A0ABT6TDP6_9BACL</name>
<evidence type="ECO:0000256" key="9">
    <source>
        <dbReference type="SAM" id="Phobius"/>
    </source>
</evidence>
<dbReference type="PROSITE" id="PS01124">
    <property type="entry name" value="HTH_ARAC_FAMILY_2"/>
    <property type="match status" value="1"/>
</dbReference>
<dbReference type="PANTHER" id="PTHR43280:SF2">
    <property type="entry name" value="HTH-TYPE TRANSCRIPTIONAL REGULATOR EXSA"/>
    <property type="match status" value="1"/>
</dbReference>
<proteinExistence type="predicted"/>
<evidence type="ECO:0000313" key="12">
    <source>
        <dbReference type="Proteomes" id="UP001161691"/>
    </source>
</evidence>
<comment type="subcellular location">
    <subcellularLocation>
        <location evidence="1">Cell membrane</location>
        <topology evidence="1">Multi-pass membrane protein</topology>
    </subcellularLocation>
</comment>
<dbReference type="Pfam" id="PF12833">
    <property type="entry name" value="HTH_18"/>
    <property type="match status" value="1"/>
</dbReference>
<gene>
    <name evidence="11" type="ORF">KB449_05820</name>
</gene>
<dbReference type="Gene3D" id="1.10.10.60">
    <property type="entry name" value="Homeodomain-like"/>
    <property type="match status" value="2"/>
</dbReference>
<accession>A0ABT6TDP6</accession>
<evidence type="ECO:0000256" key="3">
    <source>
        <dbReference type="ARBA" id="ARBA00022692"/>
    </source>
</evidence>
<evidence type="ECO:0000256" key="1">
    <source>
        <dbReference type="ARBA" id="ARBA00004651"/>
    </source>
</evidence>
<dbReference type="InterPro" id="IPR018060">
    <property type="entry name" value="HTH_AraC"/>
</dbReference>
<keyword evidence="5" id="KW-0805">Transcription regulation</keyword>
<keyword evidence="12" id="KW-1185">Reference proteome</keyword>
<organism evidence="11 12">
    <name type="scientific">Cohnella hashimotonis</name>
    <dbReference type="NCBI Taxonomy" id="2826895"/>
    <lineage>
        <taxon>Bacteria</taxon>
        <taxon>Bacillati</taxon>
        <taxon>Bacillota</taxon>
        <taxon>Bacilli</taxon>
        <taxon>Bacillales</taxon>
        <taxon>Paenibacillaceae</taxon>
        <taxon>Cohnella</taxon>
    </lineage>
</organism>
<dbReference type="InterPro" id="IPR009057">
    <property type="entry name" value="Homeodomain-like_sf"/>
</dbReference>
<evidence type="ECO:0000256" key="2">
    <source>
        <dbReference type="ARBA" id="ARBA00022475"/>
    </source>
</evidence>
<feature type="transmembrane region" description="Helical" evidence="9">
    <location>
        <begin position="12"/>
        <end position="34"/>
    </location>
</feature>
<evidence type="ECO:0000256" key="8">
    <source>
        <dbReference type="ARBA" id="ARBA00023163"/>
    </source>
</evidence>
<keyword evidence="4 9" id="KW-1133">Transmembrane helix</keyword>
<sequence>MAKKTIMRKTYLRAFVTSAILITVIVSAFSLYLVQRFSQSARDEVLSTIQNQLKQVQKSTEFTLYKLRLYGMRMFADELVREWFSSPNDPQLLVRLSNSMKEYAASEPFIQNIYLISARENRVWTLRESMFDNIDFFDQPLLQKVRNDRSPYFRFQGHRDEKRSYIYLAIRDNSMKNSDGYLVMMVDKRNFDDNVLQSEIYSQMQLLVTDAAGNFILGNENERLLTAIPTFGEMPEGSFDWKGDGRKWFVHTAQIEPEGWHVYQFTPWDVWQYKLKELRNAILWSAVVMLTLTLIFLFWVSRRHYMPFSELIGLIQRHGTDADESGRLQPEHQILRSGIGKLVTQVEQMNQSVKSNRQTIREDMLRLWIRNGTLPAEALQSLIELTPIAKAMQLGLAVVRIEYYSSFEEKYNFYSRKLLKYAMGNIAQETLRYHHAECEAVDFDDDHIVLIWAGSMSGEDIRRMLTDMKANIDRCLHIATVCSYHKTTEQNFNLQSVYRQAIEYSMLKFLNGEDRIYEESDWSRFQTQTLEPFSDKLIQQLLQSVSKGEEHEAFLVMEQLFARLRHLPFEECRFQLIRLVYGMKKIFLRAGALQDFDGVSRQLDRFANLNEVYVWLKNEMIAFKERNQKPGRETRKEDVVASVVDYVSRHLQETVLTVEQIAEHIGLSPNYVRTIFKDVLQLSLSDFILGLRIEKAKKLLRATDWPITQIMDSAGFQTKSHFFTVFKKATGMTPMQFRFEADDSRI</sequence>
<feature type="transmembrane region" description="Helical" evidence="9">
    <location>
        <begin position="281"/>
        <end position="300"/>
    </location>
</feature>
<reference evidence="11" key="1">
    <citation type="submission" date="2023-04" db="EMBL/GenBank/DDBJ databases">
        <title>Comparative genomic analysis of Cohnella hashimotonis sp. nov., isolated from the International Space Station.</title>
        <authorList>
            <person name="Venkateswaran K."/>
            <person name="Simpson A."/>
        </authorList>
    </citation>
    <scope>NUCLEOTIDE SEQUENCE</scope>
    <source>
        <strain evidence="11">F6_2S_P_1</strain>
    </source>
</reference>
<dbReference type="PANTHER" id="PTHR43280">
    <property type="entry name" value="ARAC-FAMILY TRANSCRIPTIONAL REGULATOR"/>
    <property type="match status" value="1"/>
</dbReference>
<evidence type="ECO:0000259" key="10">
    <source>
        <dbReference type="PROSITE" id="PS01124"/>
    </source>
</evidence>
<keyword evidence="7 9" id="KW-0472">Membrane</keyword>
<dbReference type="Proteomes" id="UP001161691">
    <property type="component" value="Unassembled WGS sequence"/>
</dbReference>
<keyword evidence="8" id="KW-0804">Transcription</keyword>
<dbReference type="EMBL" id="JAGRPV010000001">
    <property type="protein sequence ID" value="MDI4644470.1"/>
    <property type="molecule type" value="Genomic_DNA"/>
</dbReference>
<dbReference type="SMART" id="SM00342">
    <property type="entry name" value="HTH_ARAC"/>
    <property type="match status" value="1"/>
</dbReference>
<dbReference type="Pfam" id="PF02743">
    <property type="entry name" value="dCache_1"/>
    <property type="match status" value="1"/>
</dbReference>
<dbReference type="RefSeq" id="WP_282907472.1">
    <property type="nucleotide sequence ID" value="NZ_JAGRPV010000001.1"/>
</dbReference>
<keyword evidence="6" id="KW-0238">DNA-binding</keyword>
<dbReference type="SUPFAM" id="SSF46689">
    <property type="entry name" value="Homeodomain-like"/>
    <property type="match status" value="1"/>
</dbReference>